<accession>A0A2S5G667</accession>
<evidence type="ECO:0000313" key="2">
    <source>
        <dbReference type="Proteomes" id="UP000239047"/>
    </source>
</evidence>
<comment type="caution">
    <text evidence="1">The sequence shown here is derived from an EMBL/GenBank/DDBJ whole genome shotgun (WGS) entry which is preliminary data.</text>
</comment>
<dbReference type="AlphaFoldDB" id="A0A2S5G667"/>
<protein>
    <submittedName>
        <fullName evidence="1">Uncharacterized protein</fullName>
    </submittedName>
</protein>
<sequence length="71" mass="8586">MNKIYPQKEISIHLAKYAYKIINLPFHVLFRELINAKYRALLRERNFFSASNKIHQQDIYQDFKHKLSSGF</sequence>
<gene>
    <name evidence="1" type="ORF">C4B60_20935</name>
</gene>
<dbReference type="EMBL" id="PREZ01000013">
    <property type="protein sequence ID" value="PPA68433.1"/>
    <property type="molecule type" value="Genomic_DNA"/>
</dbReference>
<proteinExistence type="predicted"/>
<evidence type="ECO:0000313" key="1">
    <source>
        <dbReference type="EMBL" id="PPA68433.1"/>
    </source>
</evidence>
<organism evidence="1 2">
    <name type="scientific">Jeotgalibacillus proteolyticus</name>
    <dbReference type="NCBI Taxonomy" id="2082395"/>
    <lineage>
        <taxon>Bacteria</taxon>
        <taxon>Bacillati</taxon>
        <taxon>Bacillota</taxon>
        <taxon>Bacilli</taxon>
        <taxon>Bacillales</taxon>
        <taxon>Caryophanaceae</taxon>
        <taxon>Jeotgalibacillus</taxon>
    </lineage>
</organism>
<reference evidence="1 2" key="1">
    <citation type="submission" date="2018-02" db="EMBL/GenBank/DDBJ databases">
        <title>Jeotgalibacillus proteolyticum sp. nov. a protease producing bacterium isolated from ocean sediments of Laizhou Bay.</title>
        <authorList>
            <person name="Li Y."/>
        </authorList>
    </citation>
    <scope>NUCLEOTIDE SEQUENCE [LARGE SCALE GENOMIC DNA]</scope>
    <source>
        <strain evidence="1 2">22-7</strain>
    </source>
</reference>
<dbReference type="Proteomes" id="UP000239047">
    <property type="component" value="Unassembled WGS sequence"/>
</dbReference>
<name>A0A2S5G667_9BACL</name>
<keyword evidence="2" id="KW-1185">Reference proteome</keyword>